<evidence type="ECO:0000313" key="2">
    <source>
        <dbReference type="Proteomes" id="UP000023435"/>
    </source>
</evidence>
<name>A0A108UCW1_9GAMM</name>
<dbReference type="AlphaFoldDB" id="A0A108UCW1"/>
<accession>A0A108UCW1</accession>
<proteinExistence type="predicted"/>
<sequence length="151" mass="16284">MLFAVSAGASAAERHYVPVEQRFSAEQMQATGLSSLSPAQLTLLNELLSQDQTKAVAEAERKIQAERNDPFSKVAADPIHSTIKGEFRGFSGGSVIVLDNGQRWRVIDGSLFIGKPVTSPKVTIKPGMMGAWYLEVDGQIPKAKVKRVDGG</sequence>
<comment type="caution">
    <text evidence="1">The sequence shown here is derived from an EMBL/GenBank/DDBJ whole genome shotgun (WGS) entry which is preliminary data.</text>
</comment>
<keyword evidence="2" id="KW-1185">Reference proteome</keyword>
<dbReference type="EMBL" id="JAJA02000001">
    <property type="protein sequence ID" value="KWS06812.1"/>
    <property type="molecule type" value="Genomic_DNA"/>
</dbReference>
<organism evidence="1 2">
    <name type="scientific">Lysobacter capsici AZ78</name>
    <dbReference type="NCBI Taxonomy" id="1444315"/>
    <lineage>
        <taxon>Bacteria</taxon>
        <taxon>Pseudomonadati</taxon>
        <taxon>Pseudomonadota</taxon>
        <taxon>Gammaproteobacteria</taxon>
        <taxon>Lysobacterales</taxon>
        <taxon>Lysobacteraceae</taxon>
        <taxon>Lysobacter</taxon>
    </lineage>
</organism>
<reference evidence="1 2" key="1">
    <citation type="journal article" date="2014" name="Genome Announc.">
        <title>Draft Genome Sequence of Lysobacter capsici AZ78, a Bacterium Antagonistic to Plant-Pathogenic Oomycetes.</title>
        <authorList>
            <person name="Puopolo G."/>
            <person name="Sonego P."/>
            <person name="Engelen K."/>
            <person name="Pertot I."/>
        </authorList>
    </citation>
    <scope>NUCLEOTIDE SEQUENCE [LARGE SCALE GENOMIC DNA]</scope>
    <source>
        <strain evidence="1 2">AZ78</strain>
    </source>
</reference>
<dbReference type="Proteomes" id="UP000023435">
    <property type="component" value="Unassembled WGS sequence"/>
</dbReference>
<evidence type="ECO:0000313" key="1">
    <source>
        <dbReference type="EMBL" id="KWS06812.1"/>
    </source>
</evidence>
<gene>
    <name evidence="1" type="ORF">AZ78_4370</name>
</gene>
<protein>
    <submittedName>
        <fullName evidence="1">Uncharacterized protein</fullName>
    </submittedName>
</protein>